<dbReference type="EMBL" id="MU004181">
    <property type="protein sequence ID" value="KAF2502313.1"/>
    <property type="molecule type" value="Genomic_DNA"/>
</dbReference>
<evidence type="ECO:0000259" key="1">
    <source>
        <dbReference type="PROSITE" id="PS50097"/>
    </source>
</evidence>
<dbReference type="InterPro" id="IPR000210">
    <property type="entry name" value="BTB/POZ_dom"/>
</dbReference>
<reference evidence="2" key="1">
    <citation type="journal article" date="2020" name="Stud. Mycol.">
        <title>101 Dothideomycetes genomes: a test case for predicting lifestyles and emergence of pathogens.</title>
        <authorList>
            <person name="Haridas S."/>
            <person name="Albert R."/>
            <person name="Binder M."/>
            <person name="Bloem J."/>
            <person name="Labutti K."/>
            <person name="Salamov A."/>
            <person name="Andreopoulos B."/>
            <person name="Baker S."/>
            <person name="Barry K."/>
            <person name="Bills G."/>
            <person name="Bluhm B."/>
            <person name="Cannon C."/>
            <person name="Castanera R."/>
            <person name="Culley D."/>
            <person name="Daum C."/>
            <person name="Ezra D."/>
            <person name="Gonzalez J."/>
            <person name="Henrissat B."/>
            <person name="Kuo A."/>
            <person name="Liang C."/>
            <person name="Lipzen A."/>
            <person name="Lutzoni F."/>
            <person name="Magnuson J."/>
            <person name="Mondo S."/>
            <person name="Nolan M."/>
            <person name="Ohm R."/>
            <person name="Pangilinan J."/>
            <person name="Park H.-J."/>
            <person name="Ramirez L."/>
            <person name="Alfaro M."/>
            <person name="Sun H."/>
            <person name="Tritt A."/>
            <person name="Yoshinaga Y."/>
            <person name="Zwiers L.-H."/>
            <person name="Turgeon B."/>
            <person name="Goodwin S."/>
            <person name="Spatafora J."/>
            <person name="Crous P."/>
            <person name="Grigoriev I."/>
        </authorList>
    </citation>
    <scope>NUCLEOTIDE SEQUENCE</scope>
    <source>
        <strain evidence="2">CBS 269.34</strain>
    </source>
</reference>
<dbReference type="SUPFAM" id="SSF54695">
    <property type="entry name" value="POZ domain"/>
    <property type="match status" value="1"/>
</dbReference>
<dbReference type="PANTHER" id="PTHR47843">
    <property type="entry name" value="BTB DOMAIN-CONTAINING PROTEIN-RELATED"/>
    <property type="match status" value="1"/>
</dbReference>
<feature type="domain" description="BTB" evidence="1">
    <location>
        <begin position="17"/>
        <end position="88"/>
    </location>
</feature>
<dbReference type="AlphaFoldDB" id="A0A6A6REY3"/>
<dbReference type="Pfam" id="PF00651">
    <property type="entry name" value="BTB"/>
    <property type="match status" value="1"/>
</dbReference>
<evidence type="ECO:0000313" key="2">
    <source>
        <dbReference type="EMBL" id="KAF2502313.1"/>
    </source>
</evidence>
<dbReference type="CDD" id="cd18186">
    <property type="entry name" value="BTB_POZ_ZBTB_KLHL-like"/>
    <property type="match status" value="1"/>
</dbReference>
<protein>
    <recommendedName>
        <fullName evidence="1">BTB domain-containing protein</fullName>
    </recommendedName>
</protein>
<proteinExistence type="predicted"/>
<accession>A0A6A6REY3</accession>
<dbReference type="Gene3D" id="3.30.710.10">
    <property type="entry name" value="Potassium Channel Kv1.1, Chain A"/>
    <property type="match status" value="1"/>
</dbReference>
<dbReference type="Proteomes" id="UP000799750">
    <property type="component" value="Unassembled WGS sequence"/>
</dbReference>
<name>A0A6A6REY3_9PEZI</name>
<organism evidence="2 3">
    <name type="scientific">Lophium mytilinum</name>
    <dbReference type="NCBI Taxonomy" id="390894"/>
    <lineage>
        <taxon>Eukaryota</taxon>
        <taxon>Fungi</taxon>
        <taxon>Dikarya</taxon>
        <taxon>Ascomycota</taxon>
        <taxon>Pezizomycotina</taxon>
        <taxon>Dothideomycetes</taxon>
        <taxon>Pleosporomycetidae</taxon>
        <taxon>Mytilinidiales</taxon>
        <taxon>Mytilinidiaceae</taxon>
        <taxon>Lophium</taxon>
    </lineage>
</organism>
<gene>
    <name evidence="2" type="ORF">BU16DRAFT_4689</name>
</gene>
<dbReference type="InterPro" id="IPR011333">
    <property type="entry name" value="SKP1/BTB/POZ_sf"/>
</dbReference>
<dbReference type="OrthoDB" id="1022638at2759"/>
<dbReference type="PROSITE" id="PS50097">
    <property type="entry name" value="BTB"/>
    <property type="match status" value="1"/>
</dbReference>
<keyword evidence="3" id="KW-1185">Reference proteome</keyword>
<dbReference type="PANTHER" id="PTHR47843:SF2">
    <property type="entry name" value="BTB DOMAIN-CONTAINING PROTEIN"/>
    <property type="match status" value="1"/>
</dbReference>
<evidence type="ECO:0000313" key="3">
    <source>
        <dbReference type="Proteomes" id="UP000799750"/>
    </source>
</evidence>
<sequence>MTEVRRPASQAVGIGSTVVTVRVSSTNRSQDFLIHDSFLVKSSDFFAAALRGEWRESIERVIPLPDLSPDHFNIYFHWLYSGKIYSAPDGYDKKPVQPQVETEFKGEMSSLVRCWTMGQRLMDTKFMDTVMDALIHLVEDAPSFINAKADVAVIYKETLPGSMLRRFIIEQIVQQCTEEFIDHYGDVELPREFLQELLHGLAAVRGKNRDNKPQWLKNPCAFHEHKREGKACYKDT</sequence>